<reference evidence="3 4" key="1">
    <citation type="submission" date="2019-12" db="EMBL/GenBank/DDBJ databases">
        <authorList>
            <person name="Scholz U."/>
            <person name="Mascher M."/>
            <person name="Fiebig A."/>
        </authorList>
    </citation>
    <scope>NUCLEOTIDE SEQUENCE</scope>
</reference>
<dbReference type="Proteomes" id="UP001189122">
    <property type="component" value="Unassembled WGS sequence"/>
</dbReference>
<dbReference type="SUPFAM" id="SSF52058">
    <property type="entry name" value="L domain-like"/>
    <property type="match status" value="1"/>
</dbReference>
<dbReference type="PROSITE" id="PS50082">
    <property type="entry name" value="WD_REPEATS_2"/>
    <property type="match status" value="1"/>
</dbReference>
<protein>
    <recommendedName>
        <fullName evidence="2">DWD hypersensitive to UV-B 1 N-terminal domain-containing protein</fullName>
    </recommendedName>
</protein>
<dbReference type="InterPro" id="IPR032675">
    <property type="entry name" value="LRR_dom_sf"/>
</dbReference>
<dbReference type="InterPro" id="IPR048514">
    <property type="entry name" value="DHU1_N"/>
</dbReference>
<evidence type="ECO:0000313" key="4">
    <source>
        <dbReference type="Proteomes" id="UP001189122"/>
    </source>
</evidence>
<dbReference type="Pfam" id="PF20919">
    <property type="entry name" value="DHU1_N"/>
    <property type="match status" value="1"/>
</dbReference>
<feature type="domain" description="DWD hypersensitive to UV-B 1 N-terminal" evidence="2">
    <location>
        <begin position="18"/>
        <end position="225"/>
    </location>
</feature>
<dbReference type="PANTHER" id="PTHR47201:SF1">
    <property type="entry name" value="PROTEIN DWD HYPERSENSITIVE TO UV-B 1"/>
    <property type="match status" value="1"/>
</dbReference>
<dbReference type="SUPFAM" id="SSF50978">
    <property type="entry name" value="WD40 repeat-like"/>
    <property type="match status" value="1"/>
</dbReference>
<accession>A0A7I8IHY3</accession>
<evidence type="ECO:0000313" key="3">
    <source>
        <dbReference type="EMBL" id="CAA2617791.1"/>
    </source>
</evidence>
<evidence type="ECO:0000256" key="1">
    <source>
        <dbReference type="PROSITE-ProRule" id="PRU00221"/>
    </source>
</evidence>
<keyword evidence="4" id="KW-1185">Reference proteome</keyword>
<dbReference type="Pfam" id="PF00400">
    <property type="entry name" value="WD40"/>
    <property type="match status" value="1"/>
</dbReference>
<dbReference type="Gene3D" id="3.80.10.10">
    <property type="entry name" value="Ribonuclease Inhibitor"/>
    <property type="match status" value="1"/>
</dbReference>
<dbReference type="InterPro" id="IPR015943">
    <property type="entry name" value="WD40/YVTN_repeat-like_dom_sf"/>
</dbReference>
<dbReference type="InterPro" id="IPR001680">
    <property type="entry name" value="WD40_rpt"/>
</dbReference>
<dbReference type="SMART" id="SM00320">
    <property type="entry name" value="WD40"/>
    <property type="match status" value="4"/>
</dbReference>
<dbReference type="AlphaFoldDB" id="A0A7I8IHY3"/>
<feature type="repeat" description="WD" evidence="1">
    <location>
        <begin position="480"/>
        <end position="515"/>
    </location>
</feature>
<sequence length="683" mass="76379">MFPTISSLATAKLSHTAVYLDACRNLEVLPNTSILSSLSKAELKKSRLEVCNLEITLDLLVHYDLPPLIEALSQTKLSGIDAVDVCQESCGALPNGEEVRALIDAVNKKLRFANLSAFNKDVLRYVSRRGLNCEILDLRFSPIRTLSMAGDFMRLHTLNLDFSASLSSIKEGCFSCMPNLKRLSMCGTQIAELCLTSAILSKLPSLVELRFQIFLSHDDTRLFSTSYCVDAEVYDGRSVSTSDSLEAQLSHQMREKSKITFSQQYEYLPYNRRHRESVVSILQKRETGTTMVFQSSRGSRTHSTRPCMDSFSRSLSAAKFGSNPWPRASTLSKVKRIINDESTSFRPRQFEYHPSDPSLMVFGTLDGELVAVNHESGKLVSILPSPGGASSILGLCWLKNHPSKLIAGSDRGALQLYDVHKMRAKFTDRCCRMDDRSFHELEQLTSVHVNSTDEYFIASGYSNHVALYDISSGRRLQIFKDLHREHINVVKFANHSPTVFASASFDRQVKLWDLRQEMSRPCYTAASSRGNVMVCFSDDDHYLLSSAIDNEVKQLLAVDGRLHTSLKISPTGSAQNYTRSYYMNGRDYIISGSCEENVVRICCAQTGRRLRDVSLEGRGKRSSVFVQSLRGDPFRPFHMSVLVAYSHPSSKSEIMKINLVESGDPLDGSSCSRDQRCSYGMGG</sequence>
<name>A0A7I8IHY3_SPIIN</name>
<dbReference type="PANTHER" id="PTHR47201">
    <property type="entry name" value="BNAC09G30780D PROTEIN"/>
    <property type="match status" value="1"/>
</dbReference>
<evidence type="ECO:0000259" key="2">
    <source>
        <dbReference type="Pfam" id="PF20919"/>
    </source>
</evidence>
<dbReference type="GO" id="GO:0071493">
    <property type="term" value="P:cellular response to UV-B"/>
    <property type="evidence" value="ECO:0007669"/>
    <property type="project" value="InterPro"/>
</dbReference>
<organism evidence="3">
    <name type="scientific">Spirodela intermedia</name>
    <name type="common">Intermediate duckweed</name>
    <dbReference type="NCBI Taxonomy" id="51605"/>
    <lineage>
        <taxon>Eukaryota</taxon>
        <taxon>Viridiplantae</taxon>
        <taxon>Streptophyta</taxon>
        <taxon>Embryophyta</taxon>
        <taxon>Tracheophyta</taxon>
        <taxon>Spermatophyta</taxon>
        <taxon>Magnoliopsida</taxon>
        <taxon>Liliopsida</taxon>
        <taxon>Araceae</taxon>
        <taxon>Lemnoideae</taxon>
        <taxon>Spirodela</taxon>
    </lineage>
</organism>
<dbReference type="InterPro" id="IPR036322">
    <property type="entry name" value="WD40_repeat_dom_sf"/>
</dbReference>
<dbReference type="GO" id="GO:0080008">
    <property type="term" value="C:Cul4-RING E3 ubiquitin ligase complex"/>
    <property type="evidence" value="ECO:0007669"/>
    <property type="project" value="InterPro"/>
</dbReference>
<dbReference type="EMBL" id="CACRZD030000003">
    <property type="protein sequence ID" value="CAA6657485.1"/>
    <property type="molecule type" value="Genomic_DNA"/>
</dbReference>
<proteinExistence type="predicted"/>
<dbReference type="InterPro" id="IPR046377">
    <property type="entry name" value="DHU1"/>
</dbReference>
<dbReference type="EMBL" id="LR743590">
    <property type="protein sequence ID" value="CAA2617791.1"/>
    <property type="molecule type" value="Genomic_DNA"/>
</dbReference>
<dbReference type="Gene3D" id="2.130.10.10">
    <property type="entry name" value="YVTN repeat-like/Quinoprotein amine dehydrogenase"/>
    <property type="match status" value="1"/>
</dbReference>
<keyword evidence="1" id="KW-0853">WD repeat</keyword>
<gene>
    <name evidence="3" type="ORF">SI7747_03003953</name>
</gene>